<keyword evidence="2" id="KW-1185">Reference proteome</keyword>
<name>A0A0B0PMA3_GOSAR</name>
<protein>
    <submittedName>
        <fullName evidence="1">Uncharacterized protein</fullName>
    </submittedName>
</protein>
<evidence type="ECO:0000313" key="2">
    <source>
        <dbReference type="Proteomes" id="UP000032142"/>
    </source>
</evidence>
<sequence length="33" mass="3706">MGTLIETRTMRESIFSKEGSKLSNSRIGGDFKE</sequence>
<dbReference type="EMBL" id="KN429175">
    <property type="protein sequence ID" value="KHG24541.1"/>
    <property type="molecule type" value="Genomic_DNA"/>
</dbReference>
<proteinExistence type="predicted"/>
<gene>
    <name evidence="1" type="ORF">F383_30617</name>
</gene>
<accession>A0A0B0PMA3</accession>
<organism evidence="1 2">
    <name type="scientific">Gossypium arboreum</name>
    <name type="common">Tree cotton</name>
    <name type="synonym">Gossypium nanking</name>
    <dbReference type="NCBI Taxonomy" id="29729"/>
    <lineage>
        <taxon>Eukaryota</taxon>
        <taxon>Viridiplantae</taxon>
        <taxon>Streptophyta</taxon>
        <taxon>Embryophyta</taxon>
        <taxon>Tracheophyta</taxon>
        <taxon>Spermatophyta</taxon>
        <taxon>Magnoliopsida</taxon>
        <taxon>eudicotyledons</taxon>
        <taxon>Gunneridae</taxon>
        <taxon>Pentapetalae</taxon>
        <taxon>rosids</taxon>
        <taxon>malvids</taxon>
        <taxon>Malvales</taxon>
        <taxon>Malvaceae</taxon>
        <taxon>Malvoideae</taxon>
        <taxon>Gossypium</taxon>
    </lineage>
</organism>
<reference evidence="2" key="1">
    <citation type="submission" date="2014-09" db="EMBL/GenBank/DDBJ databases">
        <authorList>
            <person name="Mudge J."/>
            <person name="Ramaraj T."/>
            <person name="Lindquist I.E."/>
            <person name="Bharti A.K."/>
            <person name="Sundararajan A."/>
            <person name="Cameron C.T."/>
            <person name="Woodward J.E."/>
            <person name="May G.D."/>
            <person name="Brubaker C."/>
            <person name="Broadhvest J."/>
            <person name="Wilkins T.A."/>
        </authorList>
    </citation>
    <scope>NUCLEOTIDE SEQUENCE</scope>
    <source>
        <strain evidence="2">cv. AKA8401</strain>
    </source>
</reference>
<dbReference type="Proteomes" id="UP000032142">
    <property type="component" value="Unassembled WGS sequence"/>
</dbReference>
<evidence type="ECO:0000313" key="1">
    <source>
        <dbReference type="EMBL" id="KHG24541.1"/>
    </source>
</evidence>
<dbReference type="AlphaFoldDB" id="A0A0B0PMA3"/>